<comment type="caution">
    <text evidence="1">The sequence shown here is derived from an EMBL/GenBank/DDBJ whole genome shotgun (WGS) entry which is preliminary data.</text>
</comment>
<name>A0ACC6RLW3_9BURK</name>
<evidence type="ECO:0000313" key="2">
    <source>
        <dbReference type="Proteomes" id="UP001392318"/>
    </source>
</evidence>
<protein>
    <submittedName>
        <fullName evidence="1">LysR substrate-binding domain-containing protein</fullName>
    </submittedName>
</protein>
<reference evidence="1" key="1">
    <citation type="submission" date="2024-01" db="EMBL/GenBank/DDBJ databases">
        <title>The diversity of rhizobia nodulating Mimosa spp. in eleven states of Brazil covering several biomes is determined by host plant, location, and edaphic factors.</title>
        <authorList>
            <person name="Rouws L."/>
            <person name="Barauna A."/>
            <person name="Beukes C."/>
            <person name="De Faria S.M."/>
            <person name="Gross E."/>
            <person name="Dos Reis Junior F.B."/>
            <person name="Simon M."/>
            <person name="Maluk M."/>
            <person name="Odee D.W."/>
            <person name="Kenicer G."/>
            <person name="Young J.P.W."/>
            <person name="Reis V.M."/>
            <person name="Zilli J."/>
            <person name="James E.K."/>
        </authorList>
    </citation>
    <scope>NUCLEOTIDE SEQUENCE</scope>
    <source>
        <strain evidence="1">JPY452</strain>
    </source>
</reference>
<sequence>MDKLDMMRIFVRIAEEGSFTGAASRLDIQTANASRAVSQLESQLRTRLLHRSTRRLSLTEAGQRYLERCERILAYVDEAEAEAANAQVDPSGRLRIHASPSFGQAYVVPALVRYRERYPAVSIELTLSQHAPDIIEAGYDVMLQLSTTELPDSRLVSHRLGDVHNVLCAAPAYLNTHGVPRTVQDLEAHTCLQFVTTFFPRDRWHLHGPNGRETVAFPNAPVEINLPDALSVALREGVGIGALPMSTALAMLDSGALVRVLPEYRLQRLTAYAVHASRKYLDAKIRTFMDYLREAVPKALAADAQALCRAARLP</sequence>
<evidence type="ECO:0000313" key="1">
    <source>
        <dbReference type="EMBL" id="MEM5402545.1"/>
    </source>
</evidence>
<organism evidence="1 2">
    <name type="scientific">Paraburkholderia unamae</name>
    <dbReference type="NCBI Taxonomy" id="219649"/>
    <lineage>
        <taxon>Bacteria</taxon>
        <taxon>Pseudomonadati</taxon>
        <taxon>Pseudomonadota</taxon>
        <taxon>Betaproteobacteria</taxon>
        <taxon>Burkholderiales</taxon>
        <taxon>Burkholderiaceae</taxon>
        <taxon>Paraburkholderia</taxon>
    </lineage>
</organism>
<proteinExistence type="predicted"/>
<gene>
    <name evidence="1" type="ORF">VSR83_20985</name>
</gene>
<keyword evidence="2" id="KW-1185">Reference proteome</keyword>
<dbReference type="EMBL" id="JAYMRU010000015">
    <property type="protein sequence ID" value="MEM5402545.1"/>
    <property type="molecule type" value="Genomic_DNA"/>
</dbReference>
<dbReference type="Proteomes" id="UP001392318">
    <property type="component" value="Unassembled WGS sequence"/>
</dbReference>
<accession>A0ACC6RLW3</accession>